<feature type="transmembrane region" description="Helical" evidence="1">
    <location>
        <begin position="146"/>
        <end position="164"/>
    </location>
</feature>
<keyword evidence="3" id="KW-1185">Reference proteome</keyword>
<feature type="transmembrane region" description="Helical" evidence="1">
    <location>
        <begin position="60"/>
        <end position="84"/>
    </location>
</feature>
<keyword evidence="1" id="KW-0812">Transmembrane</keyword>
<dbReference type="Proteomes" id="UP000566819">
    <property type="component" value="Unassembled WGS sequence"/>
</dbReference>
<reference evidence="2 3" key="1">
    <citation type="submission" date="2020-03" db="EMBL/GenBank/DDBJ databases">
        <title>Draft Genome Sequence of Cudoniella acicularis.</title>
        <authorList>
            <person name="Buettner E."/>
            <person name="Kellner H."/>
        </authorList>
    </citation>
    <scope>NUCLEOTIDE SEQUENCE [LARGE SCALE GENOMIC DNA]</scope>
    <source>
        <strain evidence="2 3">DSM 108380</strain>
    </source>
</reference>
<evidence type="ECO:0000313" key="3">
    <source>
        <dbReference type="Proteomes" id="UP000566819"/>
    </source>
</evidence>
<feature type="transmembrane region" description="Helical" evidence="1">
    <location>
        <begin position="104"/>
        <end position="126"/>
    </location>
</feature>
<evidence type="ECO:0000256" key="1">
    <source>
        <dbReference type="SAM" id="Phobius"/>
    </source>
</evidence>
<dbReference type="OrthoDB" id="3205825at2759"/>
<gene>
    <name evidence="2" type="ORF">G7Y89_g15842</name>
</gene>
<dbReference type="PANTHER" id="PTHR35179:SF1">
    <property type="entry name" value="INTEGRAL MEMBRANE PROTEIN"/>
    <property type="match status" value="1"/>
</dbReference>
<name>A0A8H4VHR9_9HELO</name>
<sequence>MITLLRENFKPLEVTKTDLAVASIAWGFTVGFGFFTAWTATKQTTIIRRRYGIMRLNSPYVWMICFLFFFSTLTTWALEAQFLLQIIINRISILLTDRRKAKNLKIWTAVLITAITISVYCIWIPARLQTSERFIYINSIWDRCEKVIYLLVDAALNAYFILTVQRRFVRHDLLKFHPLAYIVKLNIEMSMADLIVKISNNTNDPPPSSLGTSLAHRNNYLSSTPTSKSLNPLFRRPGNPRPNIRKSFLLNLDFQLWHRFKGWE</sequence>
<feature type="transmembrane region" description="Helical" evidence="1">
    <location>
        <begin position="20"/>
        <end position="40"/>
    </location>
</feature>
<evidence type="ECO:0000313" key="2">
    <source>
        <dbReference type="EMBL" id="KAF4609613.1"/>
    </source>
</evidence>
<comment type="caution">
    <text evidence="2">The sequence shown here is derived from an EMBL/GenBank/DDBJ whole genome shotgun (WGS) entry which is preliminary data.</text>
</comment>
<dbReference type="AlphaFoldDB" id="A0A8H4VHR9"/>
<keyword evidence="1" id="KW-0472">Membrane</keyword>
<dbReference type="EMBL" id="JAAMPI010002751">
    <property type="protein sequence ID" value="KAF4609613.1"/>
    <property type="molecule type" value="Genomic_DNA"/>
</dbReference>
<organism evidence="2 3">
    <name type="scientific">Cudoniella acicularis</name>
    <dbReference type="NCBI Taxonomy" id="354080"/>
    <lineage>
        <taxon>Eukaryota</taxon>
        <taxon>Fungi</taxon>
        <taxon>Dikarya</taxon>
        <taxon>Ascomycota</taxon>
        <taxon>Pezizomycotina</taxon>
        <taxon>Leotiomycetes</taxon>
        <taxon>Helotiales</taxon>
        <taxon>Tricladiaceae</taxon>
        <taxon>Cudoniella</taxon>
    </lineage>
</organism>
<dbReference type="PANTHER" id="PTHR35179">
    <property type="entry name" value="PROTEIN CBG02620"/>
    <property type="match status" value="1"/>
</dbReference>
<keyword evidence="1" id="KW-1133">Transmembrane helix</keyword>
<proteinExistence type="predicted"/>
<accession>A0A8H4VHR9</accession>
<protein>
    <submittedName>
        <fullName evidence="2">Uncharacterized protein</fullName>
    </submittedName>
</protein>